<dbReference type="OrthoDB" id="2377115at2759"/>
<evidence type="ECO:0000256" key="1">
    <source>
        <dbReference type="SAM" id="MobiDB-lite"/>
    </source>
</evidence>
<name>A0A9N8ZIW2_9GLOM</name>
<dbReference type="EMBL" id="CAJVPZ010001669">
    <property type="protein sequence ID" value="CAG8497303.1"/>
    <property type="molecule type" value="Genomic_DNA"/>
</dbReference>
<feature type="region of interest" description="Disordered" evidence="1">
    <location>
        <begin position="227"/>
        <end position="270"/>
    </location>
</feature>
<feature type="region of interest" description="Disordered" evidence="1">
    <location>
        <begin position="30"/>
        <end position="52"/>
    </location>
</feature>
<comment type="caution">
    <text evidence="2">The sequence shown here is derived from an EMBL/GenBank/DDBJ whole genome shotgun (WGS) entry which is preliminary data.</text>
</comment>
<reference evidence="2" key="1">
    <citation type="submission" date="2021-06" db="EMBL/GenBank/DDBJ databases">
        <authorList>
            <person name="Kallberg Y."/>
            <person name="Tangrot J."/>
            <person name="Rosling A."/>
        </authorList>
    </citation>
    <scope>NUCLEOTIDE SEQUENCE</scope>
    <source>
        <strain evidence="2">IN212</strain>
    </source>
</reference>
<gene>
    <name evidence="2" type="ORF">RFULGI_LOCUS2270</name>
</gene>
<accession>A0A9N8ZIW2</accession>
<keyword evidence="3" id="KW-1185">Reference proteome</keyword>
<dbReference type="AlphaFoldDB" id="A0A9N8ZIW2"/>
<organism evidence="2 3">
    <name type="scientific">Racocetra fulgida</name>
    <dbReference type="NCBI Taxonomy" id="60492"/>
    <lineage>
        <taxon>Eukaryota</taxon>
        <taxon>Fungi</taxon>
        <taxon>Fungi incertae sedis</taxon>
        <taxon>Mucoromycota</taxon>
        <taxon>Glomeromycotina</taxon>
        <taxon>Glomeromycetes</taxon>
        <taxon>Diversisporales</taxon>
        <taxon>Gigasporaceae</taxon>
        <taxon>Racocetra</taxon>
    </lineage>
</organism>
<sequence>MPKVIASLKLPFQRPSNKNYHYHRYLDEDESSSDNDLFSSIGKDRNSSTIKEPSYPTVLQESSHSTAMLNMQNARFNNSYSAIHIIPNMVKTHPDWNGISTKLRQAFENFCSTYNDDVAKLVNHLIQKKINLSNHDIEEFIIVAVWEKLLKKHIDILDYDTFKNQQSVVKALETFVARSLKIHVEYLIAESNRKDSNYTSMVLNRIKGLDNITINITFPVAKYSNQQSYHENSDQEYSDQEYSDQQSYHRNIDQDYSDQNKSSGNLYDMDDMECNQEFDDNLSNSDLENIYNEFSKNMDSDNV</sequence>
<evidence type="ECO:0000313" key="3">
    <source>
        <dbReference type="Proteomes" id="UP000789396"/>
    </source>
</evidence>
<evidence type="ECO:0000313" key="2">
    <source>
        <dbReference type="EMBL" id="CAG8497303.1"/>
    </source>
</evidence>
<protein>
    <submittedName>
        <fullName evidence="2">18326_t:CDS:1</fullName>
    </submittedName>
</protein>
<dbReference type="Proteomes" id="UP000789396">
    <property type="component" value="Unassembled WGS sequence"/>
</dbReference>
<proteinExistence type="predicted"/>